<comment type="catalytic activity">
    <reaction evidence="6">
        <text>guanosine(527) in 16S rRNA + S-adenosyl-L-methionine = N(7)-methylguanosine(527) in 16S rRNA + S-adenosyl-L-homocysteine</text>
        <dbReference type="Rhea" id="RHEA:42732"/>
        <dbReference type="Rhea" id="RHEA-COMP:10209"/>
        <dbReference type="Rhea" id="RHEA-COMP:10210"/>
        <dbReference type="ChEBI" id="CHEBI:57856"/>
        <dbReference type="ChEBI" id="CHEBI:59789"/>
        <dbReference type="ChEBI" id="CHEBI:74269"/>
        <dbReference type="ChEBI" id="CHEBI:74480"/>
        <dbReference type="EC" id="2.1.1.170"/>
    </reaction>
</comment>
<dbReference type="Pfam" id="PF02527">
    <property type="entry name" value="GidB"/>
    <property type="match status" value="1"/>
</dbReference>
<protein>
    <recommendedName>
        <fullName evidence="6">Ribosomal RNA small subunit methyltransferase G</fullName>
        <ecNumber evidence="6">2.1.1.170</ecNumber>
    </recommendedName>
    <alternativeName>
        <fullName evidence="6">16S rRNA 7-methylguanosine methyltransferase</fullName>
        <shortName evidence="6">16S rRNA m7G methyltransferase</shortName>
    </alternativeName>
</protein>
<dbReference type="PIRSF" id="PIRSF003078">
    <property type="entry name" value="GidB"/>
    <property type="match status" value="1"/>
</dbReference>
<evidence type="ECO:0000256" key="6">
    <source>
        <dbReference type="HAMAP-Rule" id="MF_00074"/>
    </source>
</evidence>
<dbReference type="SUPFAM" id="SSF53335">
    <property type="entry name" value="S-adenosyl-L-methionine-dependent methyltransferases"/>
    <property type="match status" value="1"/>
</dbReference>
<evidence type="ECO:0000256" key="2">
    <source>
        <dbReference type="ARBA" id="ARBA00022552"/>
    </source>
</evidence>
<keyword evidence="3 6" id="KW-0489">Methyltransferase</keyword>
<comment type="function">
    <text evidence="6">Specifically methylates the N7 position of guanine in position 527 of 16S rRNA.</text>
</comment>
<comment type="subcellular location">
    <subcellularLocation>
        <location evidence="6">Cytoplasm</location>
    </subcellularLocation>
</comment>
<evidence type="ECO:0000313" key="7">
    <source>
        <dbReference type="EMBL" id="TPD61427.1"/>
    </source>
</evidence>
<comment type="caution">
    <text evidence="7">The sequence shown here is derived from an EMBL/GenBank/DDBJ whole genome shotgun (WGS) entry which is preliminary data.</text>
</comment>
<dbReference type="NCBIfam" id="TIGR00138">
    <property type="entry name" value="rsmG_gidB"/>
    <property type="match status" value="1"/>
</dbReference>
<dbReference type="EMBL" id="VFIY01000005">
    <property type="protein sequence ID" value="TPD61427.1"/>
    <property type="molecule type" value="Genomic_DNA"/>
</dbReference>
<comment type="caution">
    <text evidence="6">Lacks conserved residue(s) required for the propagation of feature annotation.</text>
</comment>
<dbReference type="OrthoDB" id="9808773at2"/>
<organism evidence="7 8">
    <name type="scientific">Emcibacter nanhaiensis</name>
    <dbReference type="NCBI Taxonomy" id="1505037"/>
    <lineage>
        <taxon>Bacteria</taxon>
        <taxon>Pseudomonadati</taxon>
        <taxon>Pseudomonadota</taxon>
        <taxon>Alphaproteobacteria</taxon>
        <taxon>Emcibacterales</taxon>
        <taxon>Emcibacteraceae</taxon>
        <taxon>Emcibacter</taxon>
    </lineage>
</organism>
<keyword evidence="8" id="KW-1185">Reference proteome</keyword>
<evidence type="ECO:0000256" key="4">
    <source>
        <dbReference type="ARBA" id="ARBA00022679"/>
    </source>
</evidence>
<feature type="binding site" evidence="6">
    <location>
        <position position="76"/>
    </location>
    <ligand>
        <name>S-adenosyl-L-methionine</name>
        <dbReference type="ChEBI" id="CHEBI:59789"/>
    </ligand>
</feature>
<name>A0A501PMX0_9PROT</name>
<accession>A0A501PMX0</accession>
<reference evidence="8" key="1">
    <citation type="submission" date="2019-06" db="EMBL/GenBank/DDBJ databases">
        <title>The complete genome of Emcibacter congregatus ZYLT.</title>
        <authorList>
            <person name="Zhao Z."/>
        </authorList>
    </citation>
    <scope>NUCLEOTIDE SEQUENCE [LARGE SCALE GENOMIC DNA]</scope>
    <source>
        <strain evidence="8">MCCC 1A06723</strain>
    </source>
</reference>
<feature type="binding site" evidence="6">
    <location>
        <begin position="125"/>
        <end position="126"/>
    </location>
    <ligand>
        <name>S-adenosyl-L-methionine</name>
        <dbReference type="ChEBI" id="CHEBI:59789"/>
    </ligand>
</feature>
<dbReference type="GO" id="GO:0005829">
    <property type="term" value="C:cytosol"/>
    <property type="evidence" value="ECO:0007669"/>
    <property type="project" value="TreeGrafter"/>
</dbReference>
<comment type="similarity">
    <text evidence="6">Belongs to the methyltransferase superfamily. RNA methyltransferase RsmG family.</text>
</comment>
<feature type="binding site" evidence="6">
    <location>
        <position position="139"/>
    </location>
    <ligand>
        <name>S-adenosyl-L-methionine</name>
        <dbReference type="ChEBI" id="CHEBI:59789"/>
    </ligand>
</feature>
<keyword evidence="1 6" id="KW-0963">Cytoplasm</keyword>
<dbReference type="InterPro" id="IPR029063">
    <property type="entry name" value="SAM-dependent_MTases_sf"/>
</dbReference>
<evidence type="ECO:0000256" key="1">
    <source>
        <dbReference type="ARBA" id="ARBA00022490"/>
    </source>
</evidence>
<dbReference type="Proteomes" id="UP000319148">
    <property type="component" value="Unassembled WGS sequence"/>
</dbReference>
<dbReference type="PANTHER" id="PTHR31760">
    <property type="entry name" value="S-ADENOSYL-L-METHIONINE-DEPENDENT METHYLTRANSFERASES SUPERFAMILY PROTEIN"/>
    <property type="match status" value="1"/>
</dbReference>
<feature type="binding site" evidence="6">
    <location>
        <position position="81"/>
    </location>
    <ligand>
        <name>S-adenosyl-L-methionine</name>
        <dbReference type="ChEBI" id="CHEBI:59789"/>
    </ligand>
</feature>
<keyword evidence="4 6" id="KW-0808">Transferase</keyword>
<dbReference type="GO" id="GO:0070043">
    <property type="term" value="F:rRNA (guanine-N7-)-methyltransferase activity"/>
    <property type="evidence" value="ECO:0007669"/>
    <property type="project" value="UniProtKB-UniRule"/>
</dbReference>
<keyword evidence="5 6" id="KW-0949">S-adenosyl-L-methionine</keyword>
<dbReference type="EC" id="2.1.1.170" evidence="6"/>
<evidence type="ECO:0000313" key="8">
    <source>
        <dbReference type="Proteomes" id="UP000319148"/>
    </source>
</evidence>
<evidence type="ECO:0000256" key="3">
    <source>
        <dbReference type="ARBA" id="ARBA00022603"/>
    </source>
</evidence>
<dbReference type="AlphaFoldDB" id="A0A501PMX0"/>
<dbReference type="Gene3D" id="3.40.50.150">
    <property type="entry name" value="Vaccinia Virus protein VP39"/>
    <property type="match status" value="1"/>
</dbReference>
<keyword evidence="2 6" id="KW-0698">rRNA processing</keyword>
<evidence type="ECO:0000256" key="5">
    <source>
        <dbReference type="ARBA" id="ARBA00022691"/>
    </source>
</evidence>
<dbReference type="RefSeq" id="WP_139938758.1">
    <property type="nucleotide sequence ID" value="NZ_JBHSYP010000003.1"/>
</dbReference>
<proteinExistence type="inferred from homology"/>
<dbReference type="InterPro" id="IPR003682">
    <property type="entry name" value="rRNA_ssu_MeTfrase_G"/>
</dbReference>
<dbReference type="HAMAP" id="MF_00074">
    <property type="entry name" value="16SrRNA_methyltr_G"/>
    <property type="match status" value="1"/>
</dbReference>
<sequence>MRFGPDDFFHEINVPRETREKLEIYADLLEKWQKRINLVSPTTISDKWWRHFYDSAQVMELLPKERLGTLKILDIGSGAGFPGLVLSVMGAGEVHLVESNNKKCTFMNQVIRETGAPATVHCKRIEELTPFSVDFVTSRALATIDKLLQLLSGFITEETVCLFPKGKTWQEELAEAEKNWQFHVEKYTSKTEESGMILKLGRIRPRG</sequence>
<dbReference type="PANTHER" id="PTHR31760:SF0">
    <property type="entry name" value="S-ADENOSYL-L-METHIONINE-DEPENDENT METHYLTRANSFERASES SUPERFAMILY PROTEIN"/>
    <property type="match status" value="1"/>
</dbReference>
<gene>
    <name evidence="6 7" type="primary">rsmG</name>
    <name evidence="7" type="ORF">FIV46_04250</name>
</gene>